<evidence type="ECO:0000313" key="4">
    <source>
        <dbReference type="EMBL" id="MBP1839296.1"/>
    </source>
</evidence>
<dbReference type="RefSeq" id="WP_057782850.1">
    <property type="nucleotide sequence ID" value="NZ_JAGGJQ010000002.1"/>
</dbReference>
<dbReference type="Proteomes" id="UP001138672">
    <property type="component" value="Unassembled WGS sequence"/>
</dbReference>
<keyword evidence="1 2" id="KW-0732">Signal</keyword>
<organism evidence="4 6">
    <name type="scientific">Formosa algae</name>
    <dbReference type="NCBI Taxonomy" id="225843"/>
    <lineage>
        <taxon>Bacteria</taxon>
        <taxon>Pseudomonadati</taxon>
        <taxon>Bacteroidota</taxon>
        <taxon>Flavobacteriia</taxon>
        <taxon>Flavobacteriales</taxon>
        <taxon>Flavobacteriaceae</taxon>
        <taxon>Formosa</taxon>
    </lineage>
</organism>
<dbReference type="AlphaFoldDB" id="A0A9X1C8H7"/>
<reference evidence="4" key="1">
    <citation type="submission" date="2021-03" db="EMBL/GenBank/DDBJ databases">
        <title>Genomic Encyclopedia of Type Strains, Phase IV (KMG-IV): sequencing the most valuable type-strain genomes for metagenomic binning, comparative biology and taxonomic classification.</title>
        <authorList>
            <person name="Goeker M."/>
        </authorList>
    </citation>
    <scope>NUCLEOTIDE SEQUENCE</scope>
    <source>
        <strain evidence="4">DSM 15523</strain>
        <strain evidence="5 7">DSM 16476</strain>
    </source>
</reference>
<evidence type="ECO:0000313" key="5">
    <source>
        <dbReference type="EMBL" id="MDQ0334073.1"/>
    </source>
</evidence>
<feature type="domain" description="Secretion system C-terminal sorting" evidence="3">
    <location>
        <begin position="40"/>
        <end position="109"/>
    </location>
</feature>
<dbReference type="OrthoDB" id="862563at2"/>
<gene>
    <name evidence="4" type="ORF">J2Z56_001202</name>
    <name evidence="5" type="ORF">J2Z57_000495</name>
</gene>
<evidence type="ECO:0000256" key="2">
    <source>
        <dbReference type="SAM" id="SignalP"/>
    </source>
</evidence>
<keyword evidence="7" id="KW-1185">Reference proteome</keyword>
<dbReference type="InterPro" id="IPR026444">
    <property type="entry name" value="Secre_tail"/>
</dbReference>
<protein>
    <recommendedName>
        <fullName evidence="3">Secretion system C-terminal sorting domain-containing protein</fullName>
    </recommendedName>
</protein>
<evidence type="ECO:0000256" key="1">
    <source>
        <dbReference type="ARBA" id="ARBA00022729"/>
    </source>
</evidence>
<evidence type="ECO:0000313" key="6">
    <source>
        <dbReference type="Proteomes" id="UP001138672"/>
    </source>
</evidence>
<dbReference type="EMBL" id="JAGGJQ010000002">
    <property type="protein sequence ID" value="MBP1839296.1"/>
    <property type="molecule type" value="Genomic_DNA"/>
</dbReference>
<dbReference type="Pfam" id="PF18962">
    <property type="entry name" value="Por_Secre_tail"/>
    <property type="match status" value="1"/>
</dbReference>
<feature type="chain" id="PRO_5040855591" description="Secretion system C-terminal sorting domain-containing protein" evidence="2">
    <location>
        <begin position="25"/>
        <end position="110"/>
    </location>
</feature>
<dbReference type="NCBIfam" id="TIGR04183">
    <property type="entry name" value="Por_Secre_tail"/>
    <property type="match status" value="1"/>
</dbReference>
<feature type="signal peptide" evidence="2">
    <location>
        <begin position="1"/>
        <end position="24"/>
    </location>
</feature>
<sequence length="110" mass="12470">MGKNYLLTLLTCSLFFIISFTAQAQSVDADMTQNIEELSIYPNPVSNGKLYIVTKENLTKDIEIFNVLGKRILQTTLFGKEINISKLNPGIYIIKIKENNISTTRKLVVR</sequence>
<dbReference type="EMBL" id="JAUSUU010000001">
    <property type="protein sequence ID" value="MDQ0334073.1"/>
    <property type="molecule type" value="Genomic_DNA"/>
</dbReference>
<evidence type="ECO:0000259" key="3">
    <source>
        <dbReference type="Pfam" id="PF18962"/>
    </source>
</evidence>
<name>A0A9X1C8H7_9FLAO</name>
<dbReference type="Proteomes" id="UP001231587">
    <property type="component" value="Unassembled WGS sequence"/>
</dbReference>
<proteinExistence type="predicted"/>
<evidence type="ECO:0000313" key="7">
    <source>
        <dbReference type="Proteomes" id="UP001231587"/>
    </source>
</evidence>
<comment type="caution">
    <text evidence="4">The sequence shown here is derived from an EMBL/GenBank/DDBJ whole genome shotgun (WGS) entry which is preliminary data.</text>
</comment>
<accession>A0A9X1C8H7</accession>